<comment type="caution">
    <text evidence="3">The sequence shown here is derived from an EMBL/GenBank/DDBJ whole genome shotgun (WGS) entry which is preliminary data.</text>
</comment>
<dbReference type="RefSeq" id="WP_056792877.1">
    <property type="nucleotide sequence ID" value="NZ_BMWJ01000017.1"/>
</dbReference>
<dbReference type="Proteomes" id="UP001519311">
    <property type="component" value="Unassembled WGS sequence"/>
</dbReference>
<keyword evidence="4" id="KW-1185">Reference proteome</keyword>
<organism evidence="3 4">
    <name type="scientific">Streptomyces clavifer</name>
    <dbReference type="NCBI Taxonomy" id="68188"/>
    <lineage>
        <taxon>Bacteria</taxon>
        <taxon>Bacillati</taxon>
        <taxon>Actinomycetota</taxon>
        <taxon>Actinomycetes</taxon>
        <taxon>Kitasatosporales</taxon>
        <taxon>Streptomycetaceae</taxon>
        <taxon>Streptomyces</taxon>
    </lineage>
</organism>
<evidence type="ECO:0000313" key="3">
    <source>
        <dbReference type="EMBL" id="MBP2363686.1"/>
    </source>
</evidence>
<dbReference type="EMBL" id="JAGINS010000002">
    <property type="protein sequence ID" value="MBP2363686.1"/>
    <property type="molecule type" value="Genomic_DNA"/>
</dbReference>
<feature type="signal peptide" evidence="2">
    <location>
        <begin position="1"/>
        <end position="23"/>
    </location>
</feature>
<feature type="compositionally biased region" description="Polar residues" evidence="1">
    <location>
        <begin position="25"/>
        <end position="47"/>
    </location>
</feature>
<accession>A0ABS4VIR8</accession>
<dbReference type="GeneID" id="97346889"/>
<reference evidence="3 4" key="1">
    <citation type="submission" date="2021-03" db="EMBL/GenBank/DDBJ databases">
        <title>Sequencing the genomes of 1000 actinobacteria strains.</title>
        <authorList>
            <person name="Klenk H.-P."/>
        </authorList>
    </citation>
    <scope>NUCLEOTIDE SEQUENCE [LARGE SCALE GENOMIC DNA]</scope>
    <source>
        <strain evidence="3 4">DSM 40843</strain>
    </source>
</reference>
<gene>
    <name evidence="3" type="ORF">JOF59_006178</name>
</gene>
<keyword evidence="2" id="KW-0732">Signal</keyword>
<evidence type="ECO:0000256" key="1">
    <source>
        <dbReference type="SAM" id="MobiDB-lite"/>
    </source>
</evidence>
<sequence length="139" mass="14406">MCTRTTSAVIAAGLLLATLTACGGNSTESKPSSPPSLTAEQRASVNAATGLPDTTPEQEAAFVAALDSIDKDIAHGKADKAAGRGRSQCQTIHNWPDDMEKQVDLAAQRFTSPTHPEGRTPETAAKINAAAHAHLCPAF</sequence>
<feature type="chain" id="PRO_5046897818" description="DUF732 domain-containing protein" evidence="2">
    <location>
        <begin position="24"/>
        <end position="139"/>
    </location>
</feature>
<feature type="region of interest" description="Disordered" evidence="1">
    <location>
        <begin position="23"/>
        <end position="54"/>
    </location>
</feature>
<protein>
    <recommendedName>
        <fullName evidence="5">DUF732 domain-containing protein</fullName>
    </recommendedName>
</protein>
<evidence type="ECO:0008006" key="5">
    <source>
        <dbReference type="Google" id="ProtNLM"/>
    </source>
</evidence>
<proteinExistence type="predicted"/>
<dbReference type="PROSITE" id="PS51257">
    <property type="entry name" value="PROKAR_LIPOPROTEIN"/>
    <property type="match status" value="1"/>
</dbReference>
<evidence type="ECO:0000313" key="4">
    <source>
        <dbReference type="Proteomes" id="UP001519311"/>
    </source>
</evidence>
<evidence type="ECO:0000256" key="2">
    <source>
        <dbReference type="SAM" id="SignalP"/>
    </source>
</evidence>
<name>A0ABS4VIR8_9ACTN</name>